<dbReference type="Gene3D" id="3.40.50.150">
    <property type="entry name" value="Vaccinia Virus protein VP39"/>
    <property type="match status" value="1"/>
</dbReference>
<dbReference type="OrthoDB" id="203237at2759"/>
<accession>A0A8K0SNS1</accession>
<dbReference type="InterPro" id="IPR007213">
    <property type="entry name" value="Ppm1/Ppm2/Tcmp"/>
</dbReference>
<dbReference type="InterPro" id="IPR029063">
    <property type="entry name" value="SAM-dependent_MTases_sf"/>
</dbReference>
<dbReference type="SUPFAM" id="SSF53335">
    <property type="entry name" value="S-adenosyl-L-methionine-dependent methyltransferases"/>
    <property type="match status" value="1"/>
</dbReference>
<reference evidence="3" key="1">
    <citation type="journal article" date="2021" name="Nat. Commun.">
        <title>Genetic determinants of endophytism in the Arabidopsis root mycobiome.</title>
        <authorList>
            <person name="Mesny F."/>
            <person name="Miyauchi S."/>
            <person name="Thiergart T."/>
            <person name="Pickel B."/>
            <person name="Atanasova L."/>
            <person name="Karlsson M."/>
            <person name="Huettel B."/>
            <person name="Barry K.W."/>
            <person name="Haridas S."/>
            <person name="Chen C."/>
            <person name="Bauer D."/>
            <person name="Andreopoulos W."/>
            <person name="Pangilinan J."/>
            <person name="LaButti K."/>
            <person name="Riley R."/>
            <person name="Lipzen A."/>
            <person name="Clum A."/>
            <person name="Drula E."/>
            <person name="Henrissat B."/>
            <person name="Kohler A."/>
            <person name="Grigoriev I.V."/>
            <person name="Martin F.M."/>
            <person name="Hacquard S."/>
        </authorList>
    </citation>
    <scope>NUCLEOTIDE SEQUENCE</scope>
    <source>
        <strain evidence="3">MPI-CAGE-CH-0235</strain>
    </source>
</reference>
<keyword evidence="2" id="KW-0808">Transferase</keyword>
<evidence type="ECO:0000256" key="2">
    <source>
        <dbReference type="ARBA" id="ARBA00022679"/>
    </source>
</evidence>
<name>A0A8K0SNS1_9HYPO</name>
<organism evidence="3 4">
    <name type="scientific">Stachybotrys elegans</name>
    <dbReference type="NCBI Taxonomy" id="80388"/>
    <lineage>
        <taxon>Eukaryota</taxon>
        <taxon>Fungi</taxon>
        <taxon>Dikarya</taxon>
        <taxon>Ascomycota</taxon>
        <taxon>Pezizomycotina</taxon>
        <taxon>Sordariomycetes</taxon>
        <taxon>Hypocreomycetidae</taxon>
        <taxon>Hypocreales</taxon>
        <taxon>Stachybotryaceae</taxon>
        <taxon>Stachybotrys</taxon>
    </lineage>
</organism>
<dbReference type="GO" id="GO:0032259">
    <property type="term" value="P:methylation"/>
    <property type="evidence" value="ECO:0007669"/>
    <property type="project" value="UniProtKB-KW"/>
</dbReference>
<keyword evidence="4" id="KW-1185">Reference proteome</keyword>
<dbReference type="PANTHER" id="PTHR43619">
    <property type="entry name" value="S-ADENOSYL-L-METHIONINE-DEPENDENT METHYLTRANSFERASE YKTD-RELATED"/>
    <property type="match status" value="1"/>
</dbReference>
<comment type="caution">
    <text evidence="3">The sequence shown here is derived from an EMBL/GenBank/DDBJ whole genome shotgun (WGS) entry which is preliminary data.</text>
</comment>
<dbReference type="Proteomes" id="UP000813444">
    <property type="component" value="Unassembled WGS sequence"/>
</dbReference>
<dbReference type="EMBL" id="JAGPNK010000012">
    <property type="protein sequence ID" value="KAH7310767.1"/>
    <property type="molecule type" value="Genomic_DNA"/>
</dbReference>
<evidence type="ECO:0000256" key="1">
    <source>
        <dbReference type="ARBA" id="ARBA00022603"/>
    </source>
</evidence>
<keyword evidence="1 3" id="KW-0489">Methyltransferase</keyword>
<evidence type="ECO:0000313" key="3">
    <source>
        <dbReference type="EMBL" id="KAH7310767.1"/>
    </source>
</evidence>
<evidence type="ECO:0000313" key="4">
    <source>
        <dbReference type="Proteomes" id="UP000813444"/>
    </source>
</evidence>
<gene>
    <name evidence="3" type="ORF">B0I35DRAFT_482054</name>
</gene>
<sequence length="338" mass="38558">MTSRSIASSSGSSSLVSNLKYATPPSFVNEAQRTLLYFRAVDAESPESILGDIYAKQLVNTIRLDIVDTMGQDLRFVSFWCLRAKRIDLWCHEFITEHPDCMVVNLSCGLDTRIQRLRPPSSVRWIDIDHLEVIEFRKKVFPNPGGDYSTLAVDISEDDTSWIYSIPNNRPTLVVAESNMFYLKPEVAKSIFYTIAEHFSYGQIVFDVLGSFCAALINMKMVPVQKKTGMKILWPVDDPHKVATIHPKIRFIDEMRYSQDMPPWFGEFRTKILKRLPGYRNLGRVILLGFEEQSRNKSGGEVPMYPESVYAMSTTTDPDYLPDMAEGLSRVSTVQRMP</sequence>
<protein>
    <submittedName>
        <fullName evidence="3">S-adenosyl-L-methionine-dependent methyltransferase</fullName>
    </submittedName>
</protein>
<proteinExistence type="predicted"/>
<dbReference type="AlphaFoldDB" id="A0A8K0SNS1"/>
<dbReference type="Pfam" id="PF04072">
    <property type="entry name" value="LCM"/>
    <property type="match status" value="1"/>
</dbReference>
<dbReference type="PANTHER" id="PTHR43619:SF2">
    <property type="entry name" value="S-ADENOSYL-L-METHIONINE-DEPENDENT METHYLTRANSFERASES SUPERFAMILY PROTEIN"/>
    <property type="match status" value="1"/>
</dbReference>
<dbReference type="GO" id="GO:0008168">
    <property type="term" value="F:methyltransferase activity"/>
    <property type="evidence" value="ECO:0007669"/>
    <property type="project" value="UniProtKB-KW"/>
</dbReference>